<accession>U6F7C5</accession>
<proteinExistence type="predicted"/>
<name>U6F7C5_LACHE</name>
<protein>
    <recommendedName>
        <fullName evidence="2">DUF2513 domain-containing protein</fullName>
    </recommendedName>
</protein>
<dbReference type="InterPro" id="IPR019650">
    <property type="entry name" value="DUF2513"/>
</dbReference>
<evidence type="ECO:0008006" key="2">
    <source>
        <dbReference type="Google" id="ProtNLM"/>
    </source>
</evidence>
<organism evidence="1">
    <name type="scientific">Lactobacillus helveticus CIRM-BIA 104</name>
    <dbReference type="NCBI Taxonomy" id="1226333"/>
    <lineage>
        <taxon>Bacteria</taxon>
        <taxon>Bacillati</taxon>
        <taxon>Bacillota</taxon>
        <taxon>Bacilli</taxon>
        <taxon>Lactobacillales</taxon>
        <taxon>Lactobacillaceae</taxon>
        <taxon>Lactobacillus</taxon>
    </lineage>
</organism>
<evidence type="ECO:0000313" key="1">
    <source>
        <dbReference type="EMBL" id="CDI59877.1"/>
    </source>
</evidence>
<dbReference type="Proteomes" id="UP000017247">
    <property type="component" value="Unassembled WGS sequence"/>
</dbReference>
<sequence length="124" mass="14007">MKLNHELERKMMLYIERCEKYDPSGEVLEKLRLDGYQDMEIAYAALKLNEGKLIEFSPSIDAQGHLNTFQTGNLTYKGHSILDNIRDDSVWSKAKEKVGTIFSSVSLSIVAGVAESYIKSKFGI</sequence>
<reference evidence="1" key="1">
    <citation type="submission" date="2013-09" db="EMBL/GenBank/DDBJ databases">
        <title>Draft Genome Sequence of five Lactobacillus helveticus strains CIRM-BIA 101T, 103, 104, 951 and 953 isolated from milk product.</title>
        <authorList>
            <person name="Valence F."/>
            <person name="Chuat V."/>
            <person name="Ma L."/>
            <person name="Creno S."/>
            <person name="Falentin H."/>
            <person name="Lortal S."/>
            <person name="Bizet C."/>
            <person name="Clermont D."/>
            <person name="Loux V."/>
            <person name="Bouchier C."/>
            <person name="Cousin S."/>
        </authorList>
    </citation>
    <scope>NUCLEOTIDE SEQUENCE [LARGE SCALE GENOMIC DNA]</scope>
    <source>
        <strain evidence="1">CIRM-BIA 104</strain>
    </source>
</reference>
<dbReference type="AlphaFoldDB" id="U6F7C5"/>
<comment type="caution">
    <text evidence="1">The sequence shown here is derived from an EMBL/GenBank/DDBJ whole genome shotgun (WGS) entry which is preliminary data.</text>
</comment>
<dbReference type="Pfam" id="PF10711">
    <property type="entry name" value="DUF2513"/>
    <property type="match status" value="1"/>
</dbReference>
<dbReference type="RefSeq" id="WP_023191549.1">
    <property type="nucleotide sequence ID" value="NZ_HG531002.1"/>
</dbReference>
<gene>
    <name evidence="1" type="ORF">LHCIRMBIA104_00317</name>
</gene>
<dbReference type="HOGENOM" id="CLU_139712_2_0_9"/>
<dbReference type="EMBL" id="CBUL010000033">
    <property type="protein sequence ID" value="CDI59877.1"/>
    <property type="molecule type" value="Genomic_DNA"/>
</dbReference>